<dbReference type="InterPro" id="IPR008928">
    <property type="entry name" value="6-hairpin_glycosidase_sf"/>
</dbReference>
<keyword evidence="4" id="KW-1185">Reference proteome</keyword>
<accession>A0A1U7CPA3</accession>
<dbReference type="Proteomes" id="UP000186309">
    <property type="component" value="Chromosome"/>
</dbReference>
<dbReference type="InterPro" id="IPR010819">
    <property type="entry name" value="AGE/CE"/>
</dbReference>
<dbReference type="Pfam" id="PF07221">
    <property type="entry name" value="GlcNAc_2-epim"/>
    <property type="match status" value="1"/>
</dbReference>
<comment type="similarity">
    <text evidence="1">Belongs to the N-acylglucosamine 2-epimerase family.</text>
</comment>
<dbReference type="STRING" id="1387353.BSF38_02259"/>
<dbReference type="PANTHER" id="PTHR15108">
    <property type="entry name" value="N-ACYLGLUCOSAMINE-2-EPIMERASE"/>
    <property type="match status" value="1"/>
</dbReference>
<evidence type="ECO:0000256" key="2">
    <source>
        <dbReference type="ARBA" id="ARBA00023235"/>
    </source>
</evidence>
<evidence type="ECO:0000256" key="1">
    <source>
        <dbReference type="ARBA" id="ARBA00008558"/>
    </source>
</evidence>
<dbReference type="Gene3D" id="1.50.10.10">
    <property type="match status" value="1"/>
</dbReference>
<dbReference type="GO" id="GO:0005975">
    <property type="term" value="P:carbohydrate metabolic process"/>
    <property type="evidence" value="ECO:0007669"/>
    <property type="project" value="InterPro"/>
</dbReference>
<sequence length="450" mass="51256">MRIPTPGRWPRRFLIVALFTRVAWPASGFQTETTAVGDRATRLRVLLRDELAHWYPAAIDKQAGGFHQNFARDWTVRPDDNKFQVYQARMTWTAAAFAEFEPSRRDEFLGYARHGIAFLDDVMRDKEHGGFHWILDRDGKLDARLGDEKHAYGLSFVIYAASRVRAVGGDDRALKVARDAFDWLDAHAHDAQHGGYFEAIRRDGTAITSWDPNAPIHKRTDRLGVYYGYKTMNSHIHLLEALAELSRVDDRPIVKERLREVFLIVRDKIAIEPGALNLYLTRDWRAIPAHDSFGHDVETAYLLVEAAEALRMADDAKTWKVARSLLDHALDWGWDDQHGGFYDKGDSFATPAYDHTKVWWTEAEGLNALAVMDRKFGKESDRYAKAFARQWEFIEQNLLDPEQGGWFAETARGGKLIGDGAKANQWKANYHTARAMMNVAKLLGAAGPRD</sequence>
<dbReference type="RefSeq" id="WP_083712873.1">
    <property type="nucleotide sequence ID" value="NZ_CP019082.1"/>
</dbReference>
<dbReference type="AlphaFoldDB" id="A0A1U7CPA3"/>
<gene>
    <name evidence="3" type="primary">bfce</name>
    <name evidence="3" type="ORF">BSF38_02259</name>
</gene>
<proteinExistence type="inferred from homology"/>
<evidence type="ECO:0000313" key="4">
    <source>
        <dbReference type="Proteomes" id="UP000186309"/>
    </source>
</evidence>
<reference evidence="4" key="1">
    <citation type="submission" date="2016-12" db="EMBL/GenBank/DDBJ databases">
        <title>Comparative genomics of four Isosphaeraceae planctomycetes: a common pool of plasmids and glycoside hydrolase genes.</title>
        <authorList>
            <person name="Ivanova A."/>
        </authorList>
    </citation>
    <scope>NUCLEOTIDE SEQUENCE [LARGE SCALE GENOMIC DNA]</scope>
    <source>
        <strain evidence="4">PX4</strain>
    </source>
</reference>
<dbReference type="EMBL" id="CP019082">
    <property type="protein sequence ID" value="APW60770.1"/>
    <property type="molecule type" value="Genomic_DNA"/>
</dbReference>
<protein>
    <submittedName>
        <fullName evidence="3">Cellobiose 2-epimerase</fullName>
        <ecNumber evidence="3">5.1.3.11</ecNumber>
    </submittedName>
</protein>
<dbReference type="OrthoDB" id="5141876at2"/>
<dbReference type="InterPro" id="IPR012341">
    <property type="entry name" value="6hp_glycosidase-like_sf"/>
</dbReference>
<dbReference type="KEGG" id="pbor:BSF38_02259"/>
<keyword evidence="2 3" id="KW-0413">Isomerase</keyword>
<name>A0A1U7CPA3_9BACT</name>
<evidence type="ECO:0000313" key="3">
    <source>
        <dbReference type="EMBL" id="APW60770.1"/>
    </source>
</evidence>
<dbReference type="GO" id="GO:0047736">
    <property type="term" value="F:cellobiose epimerase activity"/>
    <property type="evidence" value="ECO:0007669"/>
    <property type="project" value="UniProtKB-EC"/>
</dbReference>
<dbReference type="SUPFAM" id="SSF48208">
    <property type="entry name" value="Six-hairpin glycosidases"/>
    <property type="match status" value="1"/>
</dbReference>
<dbReference type="EC" id="5.1.3.11" evidence="3"/>
<organism evidence="3 4">
    <name type="scientific">Paludisphaera borealis</name>
    <dbReference type="NCBI Taxonomy" id="1387353"/>
    <lineage>
        <taxon>Bacteria</taxon>
        <taxon>Pseudomonadati</taxon>
        <taxon>Planctomycetota</taxon>
        <taxon>Planctomycetia</taxon>
        <taxon>Isosphaerales</taxon>
        <taxon>Isosphaeraceae</taxon>
        <taxon>Paludisphaera</taxon>
    </lineage>
</organism>